<dbReference type="Gramene" id="KFK36287">
    <property type="protein sequence ID" value="KFK36287"/>
    <property type="gene ID" value="AALP_AA4G103000"/>
</dbReference>
<proteinExistence type="predicted"/>
<accession>A0A087H2D5</accession>
<feature type="compositionally biased region" description="Basic and acidic residues" evidence="1">
    <location>
        <begin position="54"/>
        <end position="77"/>
    </location>
</feature>
<protein>
    <submittedName>
        <fullName evidence="2">Uncharacterized protein</fullName>
    </submittedName>
</protein>
<dbReference type="Proteomes" id="UP000029120">
    <property type="component" value="Chromosome 4"/>
</dbReference>
<sequence>MRRSLHLAGGEDSSHMRRSLCLAELGLSLELDPDGHGFDGVNRSGEISEDNAGPDDRSTKDPKSVIHHPEDIVDPKGLRQTTDEPSSESLGSDVVFDPGTRRVEDTEVITDPMLPKTRSRPRWGPDVDGSGTRHADNTEVVDDMIPVNDEDPKLPFGHATTSSSSSLSGSRASSVESDDEDMLDEVQQRKKAAPKQRRRRPTITRVLEAVDMAREHMICGFVKRVSRVAELLAKLGEKAKEDMLDLSEIDASLKFIKVLQGKKVSKLEDEVKRLRGQQDEIYEEQVSEVAGPSAIETIDVEGIVPEERVGNEDAE</sequence>
<evidence type="ECO:0000256" key="1">
    <source>
        <dbReference type="SAM" id="MobiDB-lite"/>
    </source>
</evidence>
<organism evidence="2 3">
    <name type="scientific">Arabis alpina</name>
    <name type="common">Alpine rock-cress</name>
    <dbReference type="NCBI Taxonomy" id="50452"/>
    <lineage>
        <taxon>Eukaryota</taxon>
        <taxon>Viridiplantae</taxon>
        <taxon>Streptophyta</taxon>
        <taxon>Embryophyta</taxon>
        <taxon>Tracheophyta</taxon>
        <taxon>Spermatophyta</taxon>
        <taxon>Magnoliopsida</taxon>
        <taxon>eudicotyledons</taxon>
        <taxon>Gunneridae</taxon>
        <taxon>Pentapetalae</taxon>
        <taxon>rosids</taxon>
        <taxon>malvids</taxon>
        <taxon>Brassicales</taxon>
        <taxon>Brassicaceae</taxon>
        <taxon>Arabideae</taxon>
        <taxon>Arabis</taxon>
    </lineage>
</organism>
<feature type="compositionally biased region" description="Basic residues" evidence="1">
    <location>
        <begin position="189"/>
        <end position="200"/>
    </location>
</feature>
<feature type="region of interest" description="Disordered" evidence="1">
    <location>
        <begin position="31"/>
        <end position="200"/>
    </location>
</feature>
<gene>
    <name evidence="2" type="ordered locus">AALP_Aa4g103000</name>
</gene>
<evidence type="ECO:0000313" key="2">
    <source>
        <dbReference type="EMBL" id="KFK36287.1"/>
    </source>
</evidence>
<evidence type="ECO:0000313" key="3">
    <source>
        <dbReference type="Proteomes" id="UP000029120"/>
    </source>
</evidence>
<feature type="compositionally biased region" description="Polar residues" evidence="1">
    <location>
        <begin position="79"/>
        <end position="90"/>
    </location>
</feature>
<feature type="compositionally biased region" description="Low complexity" evidence="1">
    <location>
        <begin position="162"/>
        <end position="175"/>
    </location>
</feature>
<dbReference type="EMBL" id="CM002872">
    <property type="protein sequence ID" value="KFK36287.1"/>
    <property type="molecule type" value="Genomic_DNA"/>
</dbReference>
<reference evidence="3" key="1">
    <citation type="journal article" date="2015" name="Nat. Plants">
        <title>Genome expansion of Arabis alpina linked with retrotransposition and reduced symmetric DNA methylation.</title>
        <authorList>
            <person name="Willing E.M."/>
            <person name="Rawat V."/>
            <person name="Mandakova T."/>
            <person name="Maumus F."/>
            <person name="James G.V."/>
            <person name="Nordstroem K.J."/>
            <person name="Becker C."/>
            <person name="Warthmann N."/>
            <person name="Chica C."/>
            <person name="Szarzynska B."/>
            <person name="Zytnicki M."/>
            <person name="Albani M.C."/>
            <person name="Kiefer C."/>
            <person name="Bergonzi S."/>
            <person name="Castaings L."/>
            <person name="Mateos J.L."/>
            <person name="Berns M.C."/>
            <person name="Bujdoso N."/>
            <person name="Piofczyk T."/>
            <person name="de Lorenzo L."/>
            <person name="Barrero-Sicilia C."/>
            <person name="Mateos I."/>
            <person name="Piednoel M."/>
            <person name="Hagmann J."/>
            <person name="Chen-Min-Tao R."/>
            <person name="Iglesias-Fernandez R."/>
            <person name="Schuster S.C."/>
            <person name="Alonso-Blanco C."/>
            <person name="Roudier F."/>
            <person name="Carbonero P."/>
            <person name="Paz-Ares J."/>
            <person name="Davis S.J."/>
            <person name="Pecinka A."/>
            <person name="Quesneville H."/>
            <person name="Colot V."/>
            <person name="Lysak M.A."/>
            <person name="Weigel D."/>
            <person name="Coupland G."/>
            <person name="Schneeberger K."/>
        </authorList>
    </citation>
    <scope>NUCLEOTIDE SEQUENCE [LARGE SCALE GENOMIC DNA]</scope>
    <source>
        <strain evidence="3">cv. Pajares</strain>
    </source>
</reference>
<name>A0A087H2D5_ARAAL</name>
<keyword evidence="3" id="KW-1185">Reference proteome</keyword>
<dbReference type="AlphaFoldDB" id="A0A087H2D5"/>